<dbReference type="Proteomes" id="UP001197093">
    <property type="component" value="Unassembled WGS sequence"/>
</dbReference>
<reference evidence="2" key="1">
    <citation type="submission" date="2023-02" db="EMBL/GenBank/DDBJ databases">
        <authorList>
            <person name="Palmer J.M."/>
        </authorList>
    </citation>
    <scope>NUCLEOTIDE SEQUENCE</scope>
    <source>
        <strain evidence="2">FW57</strain>
    </source>
</reference>
<protein>
    <submittedName>
        <fullName evidence="2">Uncharacterized protein</fullName>
    </submittedName>
</protein>
<evidence type="ECO:0000256" key="1">
    <source>
        <dbReference type="SAM" id="SignalP"/>
    </source>
</evidence>
<feature type="signal peptide" evidence="1">
    <location>
        <begin position="1"/>
        <end position="15"/>
    </location>
</feature>
<comment type="caution">
    <text evidence="2">The sequence shown here is derived from an EMBL/GenBank/DDBJ whole genome shotgun (WGS) entry which is preliminary data.</text>
</comment>
<name>A0AAD4HXJ0_9PEZI</name>
<organism evidence="2 3">
    <name type="scientific">Staphylotrichum longicolle</name>
    <dbReference type="NCBI Taxonomy" id="669026"/>
    <lineage>
        <taxon>Eukaryota</taxon>
        <taxon>Fungi</taxon>
        <taxon>Dikarya</taxon>
        <taxon>Ascomycota</taxon>
        <taxon>Pezizomycotina</taxon>
        <taxon>Sordariomycetes</taxon>
        <taxon>Sordariomycetidae</taxon>
        <taxon>Sordariales</taxon>
        <taxon>Chaetomiaceae</taxon>
        <taxon>Staphylotrichum</taxon>
    </lineage>
</organism>
<sequence>MQFAIFAALFAAASAQVTISLPSGVTLLGVSLSPPANKRFHKRQGLGGSISGLSGISINLQQTRTNVAAATTTTTKA</sequence>
<gene>
    <name evidence="2" type="ORF">NEMBOFW57_010961</name>
</gene>
<evidence type="ECO:0000313" key="3">
    <source>
        <dbReference type="Proteomes" id="UP001197093"/>
    </source>
</evidence>
<proteinExistence type="predicted"/>
<dbReference type="AlphaFoldDB" id="A0AAD4HXJ0"/>
<keyword evidence="1" id="KW-0732">Signal</keyword>
<keyword evidence="3" id="KW-1185">Reference proteome</keyword>
<feature type="chain" id="PRO_5041950292" evidence="1">
    <location>
        <begin position="16"/>
        <end position="77"/>
    </location>
</feature>
<dbReference type="EMBL" id="JAHCVI010000006">
    <property type="protein sequence ID" value="KAG7284583.1"/>
    <property type="molecule type" value="Genomic_DNA"/>
</dbReference>
<accession>A0AAD4HXJ0</accession>
<evidence type="ECO:0000313" key="2">
    <source>
        <dbReference type="EMBL" id="KAG7284583.1"/>
    </source>
</evidence>